<comment type="cofactor">
    <cofactor evidence="1">
        <name>Fe cation</name>
        <dbReference type="ChEBI" id="CHEBI:24875"/>
    </cofactor>
</comment>
<dbReference type="GO" id="GO:0009263">
    <property type="term" value="P:deoxyribonucleotide biosynthetic process"/>
    <property type="evidence" value="ECO:0007669"/>
    <property type="project" value="InterPro"/>
</dbReference>
<evidence type="ECO:0000256" key="7">
    <source>
        <dbReference type="SAM" id="Phobius"/>
    </source>
</evidence>
<keyword evidence="6" id="KW-0408">Iron</keyword>
<evidence type="ECO:0000313" key="8">
    <source>
        <dbReference type="EMBL" id="XCI77681.1"/>
    </source>
</evidence>
<dbReference type="InterPro" id="IPR009078">
    <property type="entry name" value="Ferritin-like_SF"/>
</dbReference>
<organism evidence="8">
    <name type="scientific">Rhizobium phage IG49</name>
    <dbReference type="NCBI Taxonomy" id="3129228"/>
    <lineage>
        <taxon>Viruses</taxon>
        <taxon>Duplodnaviria</taxon>
        <taxon>Heunggongvirae</taxon>
        <taxon>Uroviricota</taxon>
        <taxon>Caudoviricetes</taxon>
    </lineage>
</organism>
<keyword evidence="5" id="KW-0560">Oxidoreductase</keyword>
<dbReference type="SUPFAM" id="SSF47240">
    <property type="entry name" value="Ferritin-like"/>
    <property type="match status" value="1"/>
</dbReference>
<protein>
    <recommendedName>
        <fullName evidence="3">ribonucleoside-diphosphate reductase</fullName>
        <ecNumber evidence="3">1.17.4.1</ecNumber>
    </recommendedName>
</protein>
<feature type="transmembrane region" description="Helical" evidence="7">
    <location>
        <begin position="155"/>
        <end position="176"/>
    </location>
</feature>
<dbReference type="GO" id="GO:0004748">
    <property type="term" value="F:ribonucleoside-diphosphate reductase activity, thioredoxin disulfide as acceptor"/>
    <property type="evidence" value="ECO:0007669"/>
    <property type="project" value="UniProtKB-EC"/>
</dbReference>
<name>A0AAU8HZ46_9CAUD</name>
<comment type="similarity">
    <text evidence="2">Belongs to the ribonucleoside diphosphate reductase small chain family.</text>
</comment>
<dbReference type="EMBL" id="PP429227">
    <property type="protein sequence ID" value="XCI77681.1"/>
    <property type="molecule type" value="Genomic_DNA"/>
</dbReference>
<keyword evidence="4" id="KW-0479">Metal-binding</keyword>
<evidence type="ECO:0000256" key="6">
    <source>
        <dbReference type="ARBA" id="ARBA00023004"/>
    </source>
</evidence>
<dbReference type="InterPro" id="IPR012348">
    <property type="entry name" value="RNR-like"/>
</dbReference>
<sequence length="341" mass="40952">MSETNIVKIFEPCDVRRPNYYPFAEELSDKILKGFWSHLRFTFKRDVNDFHTLFTDEERDIIVRDLSMIGQVEINVKRYWANIGNIFPHPFIEEAGFIFSQNEVVHNRAYEKLLRVLNMEDIFQENLKLPFVADRVKYLKKHTEKTYENDRQQQLYSLVLFTLFVENVSLFSQFYIMRWFNRWHPEHQNNNPLSETAVQIQYTRNEETLHAQFGIKLFNTAREQYPELVTDDFVEKIRKEAMSAYIAECNVLDWILDGYDKPKLSSKILKSFIQKRIDDSLIQINIDPLFTEHKFRALDSEHKWFFDEEVSELDADNFDAHNDAYTRDDREYDIDTDIISF</sequence>
<accession>A0AAU8HZ46</accession>
<evidence type="ECO:0000256" key="3">
    <source>
        <dbReference type="ARBA" id="ARBA00012274"/>
    </source>
</evidence>
<dbReference type="Gene3D" id="1.10.620.20">
    <property type="entry name" value="Ribonucleotide Reductase, subunit A"/>
    <property type="match status" value="1"/>
</dbReference>
<proteinExistence type="inferred from homology"/>
<evidence type="ECO:0000256" key="5">
    <source>
        <dbReference type="ARBA" id="ARBA00023002"/>
    </source>
</evidence>
<keyword evidence="7" id="KW-1133">Transmembrane helix</keyword>
<evidence type="ECO:0000256" key="1">
    <source>
        <dbReference type="ARBA" id="ARBA00001962"/>
    </source>
</evidence>
<keyword evidence="7" id="KW-0812">Transmembrane</keyword>
<dbReference type="EC" id="1.17.4.1" evidence="3"/>
<dbReference type="CDD" id="cd01049">
    <property type="entry name" value="RNRR2"/>
    <property type="match status" value="1"/>
</dbReference>
<dbReference type="InterPro" id="IPR033909">
    <property type="entry name" value="RNR_small"/>
</dbReference>
<dbReference type="GO" id="GO:0046872">
    <property type="term" value="F:metal ion binding"/>
    <property type="evidence" value="ECO:0007669"/>
    <property type="project" value="UniProtKB-KW"/>
</dbReference>
<evidence type="ECO:0000256" key="4">
    <source>
        <dbReference type="ARBA" id="ARBA00022723"/>
    </source>
</evidence>
<reference evidence="8" key="1">
    <citation type="submission" date="2024-03" db="EMBL/GenBank/DDBJ databases">
        <authorList>
            <person name="Chantapakul B."/>
            <person name="Wang S."/>
        </authorList>
    </citation>
    <scope>NUCLEOTIDE SEQUENCE</scope>
</reference>
<dbReference type="Pfam" id="PF00268">
    <property type="entry name" value="Ribonuc_red_sm"/>
    <property type="match status" value="1"/>
</dbReference>
<dbReference type="InterPro" id="IPR000358">
    <property type="entry name" value="RNR_small_fam"/>
</dbReference>
<evidence type="ECO:0000256" key="2">
    <source>
        <dbReference type="ARBA" id="ARBA00009303"/>
    </source>
</evidence>
<keyword evidence="7" id="KW-0472">Membrane</keyword>
<gene>
    <name evidence="8" type="ORF">VGRTQORK_CDS0068</name>
</gene>